<keyword evidence="2" id="KW-0472">Membrane</keyword>
<keyword evidence="4" id="KW-1185">Reference proteome</keyword>
<feature type="compositionally biased region" description="Polar residues" evidence="1">
    <location>
        <begin position="379"/>
        <end position="391"/>
    </location>
</feature>
<feature type="compositionally biased region" description="Basic and acidic residues" evidence="1">
    <location>
        <begin position="274"/>
        <end position="285"/>
    </location>
</feature>
<dbReference type="InParanoid" id="A0A1S3HC19"/>
<dbReference type="GO" id="GO:0038023">
    <property type="term" value="F:signaling receptor activity"/>
    <property type="evidence" value="ECO:0007669"/>
    <property type="project" value="TreeGrafter"/>
</dbReference>
<organism evidence="4 5">
    <name type="scientific">Lingula anatina</name>
    <name type="common">Brachiopod</name>
    <name type="synonym">Lingula unguis</name>
    <dbReference type="NCBI Taxonomy" id="7574"/>
    <lineage>
        <taxon>Eukaryota</taxon>
        <taxon>Metazoa</taxon>
        <taxon>Spiralia</taxon>
        <taxon>Lophotrochozoa</taxon>
        <taxon>Brachiopoda</taxon>
        <taxon>Linguliformea</taxon>
        <taxon>Lingulata</taxon>
        <taxon>Lingulida</taxon>
        <taxon>Linguloidea</taxon>
        <taxon>Lingulidae</taxon>
        <taxon>Lingula</taxon>
    </lineage>
</organism>
<feature type="compositionally biased region" description="Polar residues" evidence="1">
    <location>
        <begin position="348"/>
        <end position="363"/>
    </location>
</feature>
<dbReference type="PANTHER" id="PTHR47139">
    <property type="entry name" value="TUMOR NECROSIS FACTOR RECEPTOR SUPERFAMILY MEMBER 9"/>
    <property type="match status" value="1"/>
</dbReference>
<reference evidence="5" key="1">
    <citation type="submission" date="2025-08" db="UniProtKB">
        <authorList>
            <consortium name="RefSeq"/>
        </authorList>
    </citation>
    <scope>IDENTIFICATION</scope>
    <source>
        <tissue evidence="5">Gonads</tissue>
    </source>
</reference>
<dbReference type="GO" id="GO:0042127">
    <property type="term" value="P:regulation of cell population proliferation"/>
    <property type="evidence" value="ECO:0007669"/>
    <property type="project" value="TreeGrafter"/>
</dbReference>
<feature type="compositionally biased region" description="Basic and acidic residues" evidence="1">
    <location>
        <begin position="406"/>
        <end position="415"/>
    </location>
</feature>
<feature type="compositionally biased region" description="Polar residues" evidence="1">
    <location>
        <begin position="423"/>
        <end position="471"/>
    </location>
</feature>
<dbReference type="Gene3D" id="2.10.50.10">
    <property type="entry name" value="Tumor Necrosis Factor Receptor, subunit A, domain 2"/>
    <property type="match status" value="1"/>
</dbReference>
<dbReference type="AlphaFoldDB" id="A0A1S3HC19"/>
<evidence type="ECO:0000256" key="2">
    <source>
        <dbReference type="SAM" id="Phobius"/>
    </source>
</evidence>
<evidence type="ECO:0000313" key="4">
    <source>
        <dbReference type="Proteomes" id="UP000085678"/>
    </source>
</evidence>
<dbReference type="Proteomes" id="UP000085678">
    <property type="component" value="Unplaced"/>
</dbReference>
<gene>
    <name evidence="5" type="primary">LOC106153611</name>
</gene>
<dbReference type="KEGG" id="lak:106153611"/>
<feature type="chain" id="PRO_5010160915" evidence="3">
    <location>
        <begin position="26"/>
        <end position="500"/>
    </location>
</feature>
<feature type="compositionally biased region" description="Polar residues" evidence="1">
    <location>
        <begin position="303"/>
        <end position="338"/>
    </location>
</feature>
<evidence type="ECO:0000256" key="3">
    <source>
        <dbReference type="SAM" id="SignalP"/>
    </source>
</evidence>
<feature type="transmembrane region" description="Helical" evidence="2">
    <location>
        <begin position="229"/>
        <end position="251"/>
    </location>
</feature>
<accession>A0A1S3HC19</accession>
<dbReference type="PANTHER" id="PTHR47139:SF1">
    <property type="entry name" value="TUMOR NECROSIS FACTOR RECEPTOR SUPERFAMILY MEMBER 9"/>
    <property type="match status" value="1"/>
</dbReference>
<protein>
    <submittedName>
        <fullName evidence="5">Uncharacterized protein LOC106153611 isoform X1</fullName>
    </submittedName>
</protein>
<dbReference type="OrthoDB" id="8710478at2759"/>
<keyword evidence="2" id="KW-1133">Transmembrane helix</keyword>
<feature type="region of interest" description="Disordered" evidence="1">
    <location>
        <begin position="261"/>
        <end position="500"/>
    </location>
</feature>
<evidence type="ECO:0000313" key="5">
    <source>
        <dbReference type="RefSeq" id="XP_013383061.1"/>
    </source>
</evidence>
<proteinExistence type="predicted"/>
<sequence>MKKFLPRVLFLAVAMFSVTSLGVSGLQCENGFVVANRKRRKGDEMTMIQVCCQDITCGPGEEAVACEEGDPYSSACDPCETGTRQETTTTLATGGGSCTPNVDCNKLFRVTKFAGNSTSNSECGDCFPGYKNSNNQLITKECLVNNCPPGQEPERDGCRWCSVGYFSDKEDNKPCKKRSICECMLMEGNETMDNKCSQDVSLCSTSADAVTVDASTQSSPVKVNEGVTVGLSVVGGVVLIVIIGVVLYVVIKRRDICARMGRNPDATSTVGSNNHRDIENGRQSDDVGPTSGQPAPSDDVGPTSGQPAPSENPAVNSSDSLTSNSNIVSDQAPVQVSEQSHDPHPSMTRGQSKQDGYESQPSLADNVDLDSQTTHKHLVSNNSEPASTTRTEVILRNGSMHAVNENTRRNLENRYETTCVGEQPSSTNSEPVPTARTENVEPNGNMLNNKDTSVVRDGQNSENPQNGYRTSTGGGPQPENEDTSVALKSWKVNSGDNYEE</sequence>
<name>A0A1S3HC19_LINAN</name>
<dbReference type="RefSeq" id="XP_013383061.1">
    <property type="nucleotide sequence ID" value="XM_013527607.1"/>
</dbReference>
<keyword evidence="3" id="KW-0732">Signal</keyword>
<dbReference type="GeneID" id="106153611"/>
<feature type="signal peptide" evidence="3">
    <location>
        <begin position="1"/>
        <end position="25"/>
    </location>
</feature>
<feature type="compositionally biased region" description="Polar residues" evidence="1">
    <location>
        <begin position="491"/>
        <end position="500"/>
    </location>
</feature>
<keyword evidence="2" id="KW-0812">Transmembrane</keyword>
<evidence type="ECO:0000256" key="1">
    <source>
        <dbReference type="SAM" id="MobiDB-lite"/>
    </source>
</evidence>